<dbReference type="InterPro" id="IPR042213">
    <property type="entry name" value="NBD_C_sf"/>
</dbReference>
<dbReference type="GO" id="GO:0016301">
    <property type="term" value="F:kinase activity"/>
    <property type="evidence" value="ECO:0007669"/>
    <property type="project" value="UniProtKB-KW"/>
</dbReference>
<name>A0ABW0ND49_9BURK</name>
<dbReference type="SUPFAM" id="SSF142764">
    <property type="entry name" value="YgbK-like"/>
    <property type="match status" value="1"/>
</dbReference>
<evidence type="ECO:0000256" key="3">
    <source>
        <dbReference type="ARBA" id="ARBA00022741"/>
    </source>
</evidence>
<keyword evidence="2 15" id="KW-0808">Transferase</keyword>
<evidence type="ECO:0000313" key="16">
    <source>
        <dbReference type="Proteomes" id="UP001596037"/>
    </source>
</evidence>
<sequence>MKLGCIADDFTGATDLANNLVRAGMRVTQAIGVPAAAAQADADAVVVALKSRTIAPAQAIEQSLAALHWLRANGARQIYFKYCSTFDSTPRGNIGPVTEALMDALGTDFTIATPAFPDNKRTVFKGHLFVGELLLNESGMQDHPLTPMHDPNLVRVLQAQCRRKVGLIDHRTVADSADAIARRIAELRAQGVGIAIVDAVSNDDLLRLGPALKGMALVTAGSGVAIGLPANFGIEPSSRASQLPPPAGLQAVVSGSCSLATNQQVQEFIRSGRPALAVDPLRIAAGEDVAGQALAWAAPLLAGGPVLVYSTAQPAAVAAIQGRLGTDQSGAMVERTIAAIAAGLVRLGVRQLVVAGGETSGACVQALGVAQLQIGPQIDPGVPWCHALTPDGQGLHIALKSGNFGTPDFFAKAFGMLQ</sequence>
<feature type="domain" description="Four-carbon acid sugar kinase N-terminal" evidence="13">
    <location>
        <begin position="3"/>
        <end position="226"/>
    </location>
</feature>
<dbReference type="EMBL" id="JBHSMF010000006">
    <property type="protein sequence ID" value="MFC5497846.1"/>
    <property type="molecule type" value="Genomic_DNA"/>
</dbReference>
<dbReference type="Pfam" id="PF17042">
    <property type="entry name" value="NBD_C"/>
    <property type="match status" value="1"/>
</dbReference>
<evidence type="ECO:0000256" key="11">
    <source>
        <dbReference type="ARBA" id="ARBA00039461"/>
    </source>
</evidence>
<dbReference type="Gene3D" id="3.40.50.10840">
    <property type="entry name" value="Putative sugar-binding, N-terminal domain"/>
    <property type="match status" value="1"/>
</dbReference>
<evidence type="ECO:0000256" key="5">
    <source>
        <dbReference type="ARBA" id="ARBA00022840"/>
    </source>
</evidence>
<dbReference type="InterPro" id="IPR010737">
    <property type="entry name" value="4-carb_acid_sugar_kinase_N"/>
</dbReference>
<proteinExistence type="inferred from homology"/>
<protein>
    <recommendedName>
        <fullName evidence="11">3-oxo-tetronate kinase</fullName>
        <ecNumber evidence="10">2.7.1.217</ecNumber>
    </recommendedName>
    <alternativeName>
        <fullName evidence="12">3-dehydrotetronate 4-kinase</fullName>
    </alternativeName>
</protein>
<evidence type="ECO:0000256" key="6">
    <source>
        <dbReference type="ARBA" id="ARBA00023277"/>
    </source>
</evidence>
<evidence type="ECO:0000256" key="8">
    <source>
        <dbReference type="ARBA" id="ARBA00036346"/>
    </source>
</evidence>
<dbReference type="Pfam" id="PF07005">
    <property type="entry name" value="SBD_N"/>
    <property type="match status" value="1"/>
</dbReference>
<dbReference type="RefSeq" id="WP_376849921.1">
    <property type="nucleotide sequence ID" value="NZ_JBHSMF010000006.1"/>
</dbReference>
<evidence type="ECO:0000259" key="14">
    <source>
        <dbReference type="Pfam" id="PF17042"/>
    </source>
</evidence>
<evidence type="ECO:0000256" key="4">
    <source>
        <dbReference type="ARBA" id="ARBA00022777"/>
    </source>
</evidence>
<evidence type="ECO:0000256" key="1">
    <source>
        <dbReference type="ARBA" id="ARBA00005715"/>
    </source>
</evidence>
<dbReference type="InterPro" id="IPR037051">
    <property type="entry name" value="4-carb_acid_sugar_kinase_N_sf"/>
</dbReference>
<comment type="catalytic activity">
    <reaction evidence="7">
        <text>3-dehydro-L-erythronate + ATP = 3-dehydro-4-O-phospho-L-erythronate + ADP + H(+)</text>
        <dbReference type="Rhea" id="RHEA:52552"/>
        <dbReference type="ChEBI" id="CHEBI:15378"/>
        <dbReference type="ChEBI" id="CHEBI:30616"/>
        <dbReference type="ChEBI" id="CHEBI:136592"/>
        <dbReference type="ChEBI" id="CHEBI:136670"/>
        <dbReference type="ChEBI" id="CHEBI:456216"/>
        <dbReference type="EC" id="2.7.1.217"/>
    </reaction>
</comment>
<dbReference type="Gene3D" id="3.40.980.20">
    <property type="entry name" value="Four-carbon acid sugar kinase, nucleotide binding domain"/>
    <property type="match status" value="1"/>
</dbReference>
<dbReference type="InterPro" id="IPR031475">
    <property type="entry name" value="NBD_C"/>
</dbReference>
<keyword evidence="5" id="KW-0067">ATP-binding</keyword>
<comment type="function">
    <text evidence="9">Catalyzes the ATP-dependent phosphorylation of 3-oxo-tetronate to 3-oxo-tetronate 4-phosphate.</text>
</comment>
<dbReference type="Proteomes" id="UP001596037">
    <property type="component" value="Unassembled WGS sequence"/>
</dbReference>
<keyword evidence="3" id="KW-0547">Nucleotide-binding</keyword>
<organism evidence="15 16">
    <name type="scientific">Caenimonas terrae</name>
    <dbReference type="NCBI Taxonomy" id="696074"/>
    <lineage>
        <taxon>Bacteria</taxon>
        <taxon>Pseudomonadati</taxon>
        <taxon>Pseudomonadota</taxon>
        <taxon>Betaproteobacteria</taxon>
        <taxon>Burkholderiales</taxon>
        <taxon>Comamonadaceae</taxon>
        <taxon>Caenimonas</taxon>
    </lineage>
</organism>
<comment type="caution">
    <text evidence="15">The sequence shown here is derived from an EMBL/GenBank/DDBJ whole genome shotgun (WGS) entry which is preliminary data.</text>
</comment>
<keyword evidence="4 15" id="KW-0418">Kinase</keyword>
<comment type="similarity">
    <text evidence="1">Belongs to the four-carbon acid sugar kinase family.</text>
</comment>
<comment type="catalytic activity">
    <reaction evidence="8">
        <text>3-dehydro-D-erythronate + ATP = 3-dehydro-4-O-phospho-D-erythronate + ADP + H(+)</text>
        <dbReference type="Rhea" id="RHEA:52556"/>
        <dbReference type="ChEBI" id="CHEBI:15378"/>
        <dbReference type="ChEBI" id="CHEBI:30616"/>
        <dbReference type="ChEBI" id="CHEBI:57958"/>
        <dbReference type="ChEBI" id="CHEBI:136593"/>
        <dbReference type="ChEBI" id="CHEBI:456216"/>
        <dbReference type="EC" id="2.7.1.217"/>
    </reaction>
</comment>
<dbReference type="InterPro" id="IPR050007">
    <property type="entry name" value="OtnK"/>
</dbReference>
<keyword evidence="6" id="KW-0119">Carbohydrate metabolism</keyword>
<feature type="domain" description="Four-carbon acid sugar kinase nucleotide binding" evidence="14">
    <location>
        <begin position="251"/>
        <end position="410"/>
    </location>
</feature>
<accession>A0ABW0ND49</accession>
<dbReference type="EC" id="2.7.1.217" evidence="10"/>
<reference evidence="16" key="1">
    <citation type="journal article" date="2019" name="Int. J. Syst. Evol. Microbiol.">
        <title>The Global Catalogue of Microorganisms (GCM) 10K type strain sequencing project: providing services to taxonomists for standard genome sequencing and annotation.</title>
        <authorList>
            <consortium name="The Broad Institute Genomics Platform"/>
            <consortium name="The Broad Institute Genome Sequencing Center for Infectious Disease"/>
            <person name="Wu L."/>
            <person name="Ma J."/>
        </authorList>
    </citation>
    <scope>NUCLEOTIDE SEQUENCE [LARGE SCALE GENOMIC DNA]</scope>
    <source>
        <strain evidence="16">CCUG 57401</strain>
    </source>
</reference>
<evidence type="ECO:0000259" key="13">
    <source>
        <dbReference type="Pfam" id="PF07005"/>
    </source>
</evidence>
<keyword evidence="16" id="KW-1185">Reference proteome</keyword>
<evidence type="ECO:0000256" key="12">
    <source>
        <dbReference type="ARBA" id="ARBA00041377"/>
    </source>
</evidence>
<evidence type="ECO:0000256" key="10">
    <source>
        <dbReference type="ARBA" id="ARBA00039095"/>
    </source>
</evidence>
<evidence type="ECO:0000313" key="15">
    <source>
        <dbReference type="EMBL" id="MFC5497846.1"/>
    </source>
</evidence>
<dbReference type="NCBIfam" id="NF043035">
    <property type="entry name" value="OxoTetrKin"/>
    <property type="match status" value="1"/>
</dbReference>
<evidence type="ECO:0000256" key="7">
    <source>
        <dbReference type="ARBA" id="ARBA00035898"/>
    </source>
</evidence>
<evidence type="ECO:0000256" key="2">
    <source>
        <dbReference type="ARBA" id="ARBA00022679"/>
    </source>
</evidence>
<evidence type="ECO:0000256" key="9">
    <source>
        <dbReference type="ARBA" id="ARBA00037335"/>
    </source>
</evidence>
<gene>
    <name evidence="15" type="primary">otnK</name>
    <name evidence="15" type="ORF">ACFPOE_09915</name>
</gene>